<dbReference type="InterPro" id="IPR032534">
    <property type="entry name" value="EcxA_zinc-bd"/>
</dbReference>
<evidence type="ECO:0008006" key="6">
    <source>
        <dbReference type="Google" id="ProtNLM"/>
    </source>
</evidence>
<dbReference type="KEGG" id="tpla:ElP_39530"/>
<gene>
    <name evidence="4" type="ORF">ElP_39530</name>
</gene>
<evidence type="ECO:0000259" key="3">
    <source>
        <dbReference type="Pfam" id="PF17148"/>
    </source>
</evidence>
<dbReference type="Pfam" id="PF17148">
    <property type="entry name" value="DUF5117"/>
    <property type="match status" value="1"/>
</dbReference>
<reference evidence="4 5" key="1">
    <citation type="submission" date="2019-02" db="EMBL/GenBank/DDBJ databases">
        <title>Deep-cultivation of Planctomycetes and their phenomic and genomic characterization uncovers novel biology.</title>
        <authorList>
            <person name="Wiegand S."/>
            <person name="Jogler M."/>
            <person name="Boedeker C."/>
            <person name="Pinto D."/>
            <person name="Vollmers J."/>
            <person name="Rivas-Marin E."/>
            <person name="Kohn T."/>
            <person name="Peeters S.H."/>
            <person name="Heuer A."/>
            <person name="Rast P."/>
            <person name="Oberbeckmann S."/>
            <person name="Bunk B."/>
            <person name="Jeske O."/>
            <person name="Meyerdierks A."/>
            <person name="Storesund J.E."/>
            <person name="Kallscheuer N."/>
            <person name="Luecker S."/>
            <person name="Lage O.M."/>
            <person name="Pohl T."/>
            <person name="Merkel B.J."/>
            <person name="Hornburger P."/>
            <person name="Mueller R.-W."/>
            <person name="Bruemmer F."/>
            <person name="Labrenz M."/>
            <person name="Spormann A.M."/>
            <person name="Op den Camp H."/>
            <person name="Overmann J."/>
            <person name="Amann R."/>
            <person name="Jetten M.S.M."/>
            <person name="Mascher T."/>
            <person name="Medema M.H."/>
            <person name="Devos D.P."/>
            <person name="Kaster A.-K."/>
            <person name="Ovreas L."/>
            <person name="Rohde M."/>
            <person name="Galperin M.Y."/>
            <person name="Jogler C."/>
        </authorList>
    </citation>
    <scope>NUCLEOTIDE SEQUENCE [LARGE SCALE GENOMIC DNA]</scope>
    <source>
        <strain evidence="4 5">ElP</strain>
    </source>
</reference>
<protein>
    <recommendedName>
        <fullName evidence="6">DUF5117 domain-containing protein</fullName>
    </recommendedName>
</protein>
<organism evidence="4 5">
    <name type="scientific">Tautonia plasticadhaerens</name>
    <dbReference type="NCBI Taxonomy" id="2527974"/>
    <lineage>
        <taxon>Bacteria</taxon>
        <taxon>Pseudomonadati</taxon>
        <taxon>Planctomycetota</taxon>
        <taxon>Planctomycetia</taxon>
        <taxon>Isosphaerales</taxon>
        <taxon>Isosphaeraceae</taxon>
        <taxon>Tautonia</taxon>
    </lineage>
</organism>
<dbReference type="SUPFAM" id="SSF55486">
    <property type="entry name" value="Metalloproteases ('zincins'), catalytic domain"/>
    <property type="match status" value="1"/>
</dbReference>
<dbReference type="InterPro" id="IPR033413">
    <property type="entry name" value="DUF5117"/>
</dbReference>
<dbReference type="PANTHER" id="PTHR38478:SF1">
    <property type="entry name" value="ZINC DEPENDENT METALLOPROTEASE DOMAIN LIPOPROTEIN"/>
    <property type="match status" value="1"/>
</dbReference>
<evidence type="ECO:0000313" key="4">
    <source>
        <dbReference type="EMBL" id="QDV36043.1"/>
    </source>
</evidence>
<evidence type="ECO:0000313" key="5">
    <source>
        <dbReference type="Proteomes" id="UP000317835"/>
    </source>
</evidence>
<feature type="region of interest" description="Disordered" evidence="1">
    <location>
        <begin position="524"/>
        <end position="553"/>
    </location>
</feature>
<dbReference type="EMBL" id="CP036426">
    <property type="protein sequence ID" value="QDV36043.1"/>
    <property type="molecule type" value="Genomic_DNA"/>
</dbReference>
<dbReference type="OrthoDB" id="9776599at2"/>
<dbReference type="RefSeq" id="WP_145272044.1">
    <property type="nucleotide sequence ID" value="NZ_CP036426.1"/>
</dbReference>
<dbReference type="InterPro" id="IPR034032">
    <property type="entry name" value="Zn_MMP-like_bac"/>
</dbReference>
<evidence type="ECO:0000256" key="1">
    <source>
        <dbReference type="SAM" id="MobiDB-lite"/>
    </source>
</evidence>
<dbReference type="InterPro" id="IPR024079">
    <property type="entry name" value="MetalloPept_cat_dom_sf"/>
</dbReference>
<dbReference type="Gene3D" id="3.40.390.10">
    <property type="entry name" value="Collagenase (Catalytic Domain)"/>
    <property type="match status" value="1"/>
</dbReference>
<keyword evidence="5" id="KW-1185">Reference proteome</keyword>
<dbReference type="CDD" id="cd04276">
    <property type="entry name" value="ZnMc_MMP_like_2"/>
    <property type="match status" value="1"/>
</dbReference>
<dbReference type="AlphaFoldDB" id="A0A518H5D8"/>
<feature type="domain" description="EcxA zinc-binding" evidence="2">
    <location>
        <begin position="557"/>
        <end position="877"/>
    </location>
</feature>
<dbReference type="PANTHER" id="PTHR38478">
    <property type="entry name" value="PEPTIDASE M1A AND M12B"/>
    <property type="match status" value="1"/>
</dbReference>
<dbReference type="GO" id="GO:0008237">
    <property type="term" value="F:metallopeptidase activity"/>
    <property type="evidence" value="ECO:0007669"/>
    <property type="project" value="InterPro"/>
</dbReference>
<name>A0A518H5D8_9BACT</name>
<feature type="domain" description="DUF5117" evidence="3">
    <location>
        <begin position="139"/>
        <end position="303"/>
    </location>
</feature>
<sequence length="998" mass="111073">MTRTPSLGSRWLAPLLGIALLGGPAAIVAGQDGPTASPSAFPPGALPPGLTPELIAKLASGPTPGNAPRPDDFPPLDKVTEGYEKVVSMLDGKPSFYTIWVRKRDGQMLAELPREYARQKHYIALTVASGERFAGLQQGDMYVYWKPYDKRLALIEPNVEVRSTGDNESKASVQRLFTDRVLLDIPILTIVPQGGPVIDLDELLVGQAAKFFPGVRISNPRLASIKTAKAFDQNVELAFEAPMEDGQLQTLHYSFSLIPENTGYRPREADERVGFFTTAYSDLGKFADGESRVRFVNRWHLEKADPSLKVSPPKQPIVFYIEHTTPIRYRRWVREGLLYWNKAFENVGISNAVEVYYQDAASGAHMEKDPEDVRYNFIRWLNNDVGTAIGPSRVNPMTGQILDADIILTDGWIRAFWKDFHQDLPKIALEGFSPEAMAWLDANPKWDPRIRMAPPSERDYLIAQRSIRGPQSLGGHPAGLVDPVLMGDNEFDGLVGRLSQVNGLCLAASGKSRDVAALRLHLAATADDDEDEGDEGEDKDGEEPKDEEDPKELLDGIPEEFIGPLLADLVAHEVGHTLGLRHNFKASSVYALKEINSNGLKGETPFTGSVMDYNPVNINMETGEVQGDYTMIDIGPYDMWAIEYGYTFDDKGLEKILDRVSEPELAYGTDEDTGGPDPLARRYDFSKDPLDYARNQMRLARYHRERILDKFVKDGDSWAKAREGYEMTLGFQVSALNMMAGWVGGAFVNRDKKGDPGDRDPIEVVPTGQQRDALAFLIENSFQDDAFGLTPELLRRMTVDKWLDGDGFRRAVNDEPTWPIHDRIIGIQSSSLTMLMNPTTLRRVYDNEFRIPADQDALTLPELLEAVGSAIWTELEDPGEGPFTDRKPMISSLRRNLQREHLERLIDLTLPTDSSSAAQKPIANLAMMQLRELKAKCDEALGGKEDEVDAYSRAHLLDACQLIERALDAQVIYNTNDLVPAPSGRMVIFGEQAPAPSR</sequence>
<dbReference type="Proteomes" id="UP000317835">
    <property type="component" value="Chromosome"/>
</dbReference>
<proteinExistence type="predicted"/>
<dbReference type="Pfam" id="PF16313">
    <property type="entry name" value="DUF4953"/>
    <property type="match status" value="1"/>
</dbReference>
<evidence type="ECO:0000259" key="2">
    <source>
        <dbReference type="Pfam" id="PF16313"/>
    </source>
</evidence>
<feature type="compositionally biased region" description="Acidic residues" evidence="1">
    <location>
        <begin position="526"/>
        <end position="550"/>
    </location>
</feature>
<accession>A0A518H5D8</accession>